<keyword evidence="4" id="KW-1185">Reference proteome</keyword>
<reference evidence="3 4" key="1">
    <citation type="journal article" date="2011" name="Stand. Genomic Sci.">
        <title>Complete genome sequence of the gliding, heparinolytic Pedobacter saltans type strain (113).</title>
        <authorList>
            <person name="Liolios K."/>
            <person name="Sikorski J."/>
            <person name="Lu M."/>
            <person name="Nolan M."/>
            <person name="Lapidus A."/>
            <person name="Lucas S."/>
            <person name="Hammon N."/>
            <person name="Deshpande S."/>
            <person name="Cheng J.F."/>
            <person name="Tapia R."/>
            <person name="Han C."/>
            <person name="Goodwin L."/>
            <person name="Pitluck S."/>
            <person name="Huntemann M."/>
            <person name="Ivanova N."/>
            <person name="Pagani I."/>
            <person name="Mavromatis K."/>
            <person name="Ovchinikova G."/>
            <person name="Pati A."/>
            <person name="Chen A."/>
            <person name="Palaniappan K."/>
            <person name="Land M."/>
            <person name="Hauser L."/>
            <person name="Brambilla E.M."/>
            <person name="Kotsyurbenko O."/>
            <person name="Rohde M."/>
            <person name="Tindall B.J."/>
            <person name="Abt B."/>
            <person name="Goker M."/>
            <person name="Detter J.C."/>
            <person name="Woyke T."/>
            <person name="Bristow J."/>
            <person name="Eisen J.A."/>
            <person name="Markowitz V."/>
            <person name="Hugenholtz P."/>
            <person name="Klenk H.P."/>
            <person name="Kyrpides N.C."/>
        </authorList>
    </citation>
    <scope>NUCLEOTIDE SEQUENCE [LARGE SCALE GENOMIC DNA]</scope>
    <source>
        <strain evidence="4">ATCC 51119 / DSM 12145 / JCM 21818 / LMG 10337 / NBRC 100064 / NCIMB 13643</strain>
    </source>
</reference>
<sequence length="49" mass="5333">MKRLLLICALFGALVSTSCKKDADAAPEKTENLPFNMQGGPKKDMGDYD</sequence>
<proteinExistence type="predicted"/>
<evidence type="ECO:0000313" key="3">
    <source>
        <dbReference type="EMBL" id="ADY51805.1"/>
    </source>
</evidence>
<feature type="signal peptide" evidence="2">
    <location>
        <begin position="1"/>
        <end position="21"/>
    </location>
</feature>
<dbReference type="STRING" id="762903.Pedsa_1237"/>
<dbReference type="Proteomes" id="UP000000310">
    <property type="component" value="Chromosome"/>
</dbReference>
<evidence type="ECO:0000256" key="1">
    <source>
        <dbReference type="SAM" id="MobiDB-lite"/>
    </source>
</evidence>
<feature type="region of interest" description="Disordered" evidence="1">
    <location>
        <begin position="24"/>
        <end position="49"/>
    </location>
</feature>
<dbReference type="AlphaFoldDB" id="F0SD48"/>
<evidence type="ECO:0000313" key="4">
    <source>
        <dbReference type="Proteomes" id="UP000000310"/>
    </source>
</evidence>
<name>F0SD48_PSESL</name>
<dbReference type="RefSeq" id="WP_013632304.1">
    <property type="nucleotide sequence ID" value="NC_015177.1"/>
</dbReference>
<feature type="chain" id="PRO_5003256892" evidence="2">
    <location>
        <begin position="22"/>
        <end position="49"/>
    </location>
</feature>
<evidence type="ECO:0000256" key="2">
    <source>
        <dbReference type="SAM" id="SignalP"/>
    </source>
</evidence>
<keyword evidence="2" id="KW-0732">Signal</keyword>
<reference evidence="4" key="2">
    <citation type="submission" date="2011-02" db="EMBL/GenBank/DDBJ databases">
        <title>The complete genome of Pedobacter saltans DSM 12145.</title>
        <authorList>
            <consortium name="US DOE Joint Genome Institute (JGI-PGF)"/>
            <person name="Lucas S."/>
            <person name="Copeland A."/>
            <person name="Lapidus A."/>
            <person name="Bruce D."/>
            <person name="Goodwin L."/>
            <person name="Pitluck S."/>
            <person name="Kyrpides N."/>
            <person name="Mavromatis K."/>
            <person name="Pagani I."/>
            <person name="Ivanova N."/>
            <person name="Ovchinnikova G."/>
            <person name="Lu M."/>
            <person name="Detter J.C."/>
            <person name="Han C."/>
            <person name="Land M."/>
            <person name="Hauser L."/>
            <person name="Markowitz V."/>
            <person name="Cheng J.-F."/>
            <person name="Hugenholtz P."/>
            <person name="Woyke T."/>
            <person name="Wu D."/>
            <person name="Tindall B."/>
            <person name="Pomrenke H.G."/>
            <person name="Brambilla E."/>
            <person name="Klenk H.-P."/>
            <person name="Eisen J.A."/>
        </authorList>
    </citation>
    <scope>NUCLEOTIDE SEQUENCE [LARGE SCALE GENOMIC DNA]</scope>
    <source>
        <strain evidence="4">ATCC 51119 / DSM 12145 / JCM 21818 / LMG 10337 / NBRC 100064 / NCIMB 13643</strain>
    </source>
</reference>
<dbReference type="KEGG" id="psn:Pedsa_1237"/>
<organism evidence="3 4">
    <name type="scientific">Pseudopedobacter saltans (strain ATCC 51119 / DSM 12145 / JCM 21818 / CCUG 39354 / LMG 10337 / NBRC 100064 / NCIMB 13643)</name>
    <name type="common">Pedobacter saltans</name>
    <dbReference type="NCBI Taxonomy" id="762903"/>
    <lineage>
        <taxon>Bacteria</taxon>
        <taxon>Pseudomonadati</taxon>
        <taxon>Bacteroidota</taxon>
        <taxon>Sphingobacteriia</taxon>
        <taxon>Sphingobacteriales</taxon>
        <taxon>Sphingobacteriaceae</taxon>
        <taxon>Pseudopedobacter</taxon>
    </lineage>
</organism>
<gene>
    <name evidence="3" type="ordered locus">Pedsa_1237</name>
</gene>
<dbReference type="HOGENOM" id="CLU_3139750_0_0_10"/>
<dbReference type="PROSITE" id="PS51257">
    <property type="entry name" value="PROKAR_LIPOPROTEIN"/>
    <property type="match status" value="1"/>
</dbReference>
<accession>F0SD48</accession>
<dbReference type="EMBL" id="CP002545">
    <property type="protein sequence ID" value="ADY51805.1"/>
    <property type="molecule type" value="Genomic_DNA"/>
</dbReference>
<protein>
    <submittedName>
        <fullName evidence="3">Uncharacterized protein</fullName>
    </submittedName>
</protein>